<dbReference type="AlphaFoldDB" id="A0A0C7NIS2"/>
<dbReference type="GO" id="GO:0034213">
    <property type="term" value="P:quinolinate catabolic process"/>
    <property type="evidence" value="ECO:0007669"/>
    <property type="project" value="TreeGrafter"/>
</dbReference>
<dbReference type="GO" id="GO:0004514">
    <property type="term" value="F:nicotinate-nucleotide diphosphorylase (carboxylating) activity"/>
    <property type="evidence" value="ECO:0007669"/>
    <property type="project" value="UniProtKB-EC"/>
</dbReference>
<protein>
    <recommendedName>
        <fullName evidence="11">Probable nicotinate-nucleotide pyrophosphorylase [carboxylating]</fullName>
        <ecNumber evidence="5">2.4.2.19</ecNumber>
    </recommendedName>
    <alternativeName>
        <fullName evidence="9">Quinolinate phosphoribosyltransferase [decarboxylating]</fullName>
    </alternativeName>
</protein>
<comment type="pathway">
    <text evidence="2">Cofactor biosynthesis; NAD(+) biosynthesis; nicotinate D-ribonucleotide from quinolinate: step 1/1.</text>
</comment>
<feature type="domain" description="Quinolinate phosphoribosyl transferase C-terminal" evidence="13">
    <location>
        <begin position="113"/>
        <end position="277"/>
    </location>
</feature>
<dbReference type="PANTHER" id="PTHR32179">
    <property type="entry name" value="NICOTINATE-NUCLEOTIDE PYROPHOSPHORYLASE [CARBOXYLATING]"/>
    <property type="match status" value="1"/>
</dbReference>
<keyword evidence="7 12" id="KW-0328">Glycosyltransferase</keyword>
<evidence type="ECO:0000259" key="14">
    <source>
        <dbReference type="Pfam" id="PF02749"/>
    </source>
</evidence>
<evidence type="ECO:0000256" key="1">
    <source>
        <dbReference type="ARBA" id="ARBA00003237"/>
    </source>
</evidence>
<dbReference type="PATRIC" id="fig|1006576.9.peg.480"/>
<dbReference type="SUPFAM" id="SSF54675">
    <property type="entry name" value="Nicotinate/Quinolinate PRTase N-terminal domain-like"/>
    <property type="match status" value="1"/>
</dbReference>
<dbReference type="FunFam" id="3.90.1170.20:FF:000001">
    <property type="entry name" value="Nicotinate-nucleotide diphosphorylase (Carboxylating)"/>
    <property type="match status" value="1"/>
</dbReference>
<dbReference type="InterPro" id="IPR013785">
    <property type="entry name" value="Aldolase_TIM"/>
</dbReference>
<evidence type="ECO:0000256" key="6">
    <source>
        <dbReference type="ARBA" id="ARBA00022642"/>
    </source>
</evidence>
<evidence type="ECO:0000256" key="12">
    <source>
        <dbReference type="PIRNR" id="PIRNR006250"/>
    </source>
</evidence>
<evidence type="ECO:0000256" key="3">
    <source>
        <dbReference type="ARBA" id="ARBA00009400"/>
    </source>
</evidence>
<comment type="subunit">
    <text evidence="4">Hexamer formed by 3 homodimers.</text>
</comment>
<dbReference type="Pfam" id="PF02749">
    <property type="entry name" value="QRPTase_N"/>
    <property type="match status" value="1"/>
</dbReference>
<dbReference type="InterPro" id="IPR004393">
    <property type="entry name" value="NadC"/>
</dbReference>
<dbReference type="CDD" id="cd01572">
    <property type="entry name" value="QPRTase"/>
    <property type="match status" value="1"/>
</dbReference>
<evidence type="ECO:0000256" key="11">
    <source>
        <dbReference type="ARBA" id="ARBA00069173"/>
    </source>
</evidence>
<keyword evidence="6" id="KW-0662">Pyridine nucleotide biosynthesis</keyword>
<organism evidence="15 16">
    <name type="scientific">Defluviitoga tunisiensis</name>
    <dbReference type="NCBI Taxonomy" id="1006576"/>
    <lineage>
        <taxon>Bacteria</taxon>
        <taxon>Thermotogati</taxon>
        <taxon>Thermotogota</taxon>
        <taxon>Thermotogae</taxon>
        <taxon>Petrotogales</taxon>
        <taxon>Petrotogaceae</taxon>
        <taxon>Defluviitoga</taxon>
    </lineage>
</organism>
<dbReference type="RefSeq" id="WP_045087372.1">
    <property type="nucleotide sequence ID" value="NZ_LN824141.1"/>
</dbReference>
<proteinExistence type="inferred from homology"/>
<dbReference type="SUPFAM" id="SSF51690">
    <property type="entry name" value="Nicotinate/Quinolinate PRTase C-terminal domain-like"/>
    <property type="match status" value="1"/>
</dbReference>
<accession>A0A0C7NIS2</accession>
<comment type="similarity">
    <text evidence="3 12">Belongs to the NadC/ModD family.</text>
</comment>
<dbReference type="Proteomes" id="UP000032809">
    <property type="component" value="Chromosome I"/>
</dbReference>
<evidence type="ECO:0000256" key="10">
    <source>
        <dbReference type="ARBA" id="ARBA00047445"/>
    </source>
</evidence>
<dbReference type="GO" id="GO:0009435">
    <property type="term" value="P:NAD+ biosynthetic process"/>
    <property type="evidence" value="ECO:0007669"/>
    <property type="project" value="UniProtKB-UniPathway"/>
</dbReference>
<dbReference type="GO" id="GO:0005737">
    <property type="term" value="C:cytoplasm"/>
    <property type="evidence" value="ECO:0007669"/>
    <property type="project" value="TreeGrafter"/>
</dbReference>
<dbReference type="Gene3D" id="3.90.1170.20">
    <property type="entry name" value="Quinolinate phosphoribosyl transferase, N-terminal domain"/>
    <property type="match status" value="1"/>
</dbReference>
<dbReference type="Pfam" id="PF01729">
    <property type="entry name" value="QRPTase_C"/>
    <property type="match status" value="1"/>
</dbReference>
<dbReference type="InterPro" id="IPR027277">
    <property type="entry name" value="NadC/ModD"/>
</dbReference>
<dbReference type="EMBL" id="LN824141">
    <property type="protein sequence ID" value="CEP77811.1"/>
    <property type="molecule type" value="Genomic_DNA"/>
</dbReference>
<dbReference type="InterPro" id="IPR002638">
    <property type="entry name" value="Quinolinate_PRibosylTrfase_C"/>
</dbReference>
<dbReference type="PANTHER" id="PTHR32179:SF3">
    <property type="entry name" value="NICOTINATE-NUCLEOTIDE PYROPHOSPHORYLASE [CARBOXYLATING]"/>
    <property type="match status" value="1"/>
</dbReference>
<dbReference type="UniPathway" id="UPA00253">
    <property type="reaction ID" value="UER00331"/>
</dbReference>
<comment type="function">
    <text evidence="1">Involved in the catabolism of quinolinic acid (QA).</text>
</comment>
<comment type="catalytic activity">
    <reaction evidence="10">
        <text>nicotinate beta-D-ribonucleotide + CO2 + diphosphate = quinolinate + 5-phospho-alpha-D-ribose 1-diphosphate + 2 H(+)</text>
        <dbReference type="Rhea" id="RHEA:12733"/>
        <dbReference type="ChEBI" id="CHEBI:15378"/>
        <dbReference type="ChEBI" id="CHEBI:16526"/>
        <dbReference type="ChEBI" id="CHEBI:29959"/>
        <dbReference type="ChEBI" id="CHEBI:33019"/>
        <dbReference type="ChEBI" id="CHEBI:57502"/>
        <dbReference type="ChEBI" id="CHEBI:58017"/>
        <dbReference type="EC" id="2.4.2.19"/>
    </reaction>
</comment>
<evidence type="ECO:0000313" key="16">
    <source>
        <dbReference type="Proteomes" id="UP000032809"/>
    </source>
</evidence>
<evidence type="ECO:0000256" key="4">
    <source>
        <dbReference type="ARBA" id="ARBA00011218"/>
    </source>
</evidence>
<dbReference type="FunFam" id="3.20.20.70:FF:000030">
    <property type="entry name" value="Nicotinate-nucleotide pyrophosphorylase, carboxylating"/>
    <property type="match status" value="1"/>
</dbReference>
<dbReference type="InterPro" id="IPR022412">
    <property type="entry name" value="Quinolinate_PRibosylTrfase_N"/>
</dbReference>
<dbReference type="STRING" id="1006576.DTL3_0489"/>
<evidence type="ECO:0000259" key="13">
    <source>
        <dbReference type="Pfam" id="PF01729"/>
    </source>
</evidence>
<evidence type="ECO:0000256" key="5">
    <source>
        <dbReference type="ARBA" id="ARBA00011944"/>
    </source>
</evidence>
<sequence length="280" mass="30986">MIPLVDKFVIKKYIENFLEEDIGWGDITTDLLIDHDIKTTASIKAKEEGVIAGLDVLDVIFQLLDSSITFIKKINDGDEVVSGDIIAEVKGPINKILKGERLCLNLLQRMSGIATYTRHLCNLIKPYKAKVTDTRKTVPGLRYFDRYAVVIGGGVNHRYNLSDSILIKDNHIKLVGGIKEALIKVKAKASHTQKIEIEVQNLNQFQEALKYGADIILLDNMSIDSIRKAVEVAQEKVILEASGNINESNIVSFAETGVNIISCGALTHSVKALDINMIIE</sequence>
<dbReference type="NCBIfam" id="TIGR00078">
    <property type="entry name" value="nadC"/>
    <property type="match status" value="1"/>
</dbReference>
<evidence type="ECO:0000256" key="7">
    <source>
        <dbReference type="ARBA" id="ARBA00022676"/>
    </source>
</evidence>
<dbReference type="Gene3D" id="3.20.20.70">
    <property type="entry name" value="Aldolase class I"/>
    <property type="match status" value="1"/>
</dbReference>
<dbReference type="EC" id="2.4.2.19" evidence="5"/>
<dbReference type="KEGG" id="dtn:DTL3_0489"/>
<dbReference type="InterPro" id="IPR036068">
    <property type="entry name" value="Nicotinate_pribotase-like_C"/>
</dbReference>
<dbReference type="OrthoDB" id="9782546at2"/>
<dbReference type="HOGENOM" id="CLU_039622_0_1_0"/>
<keyword evidence="16" id="KW-1185">Reference proteome</keyword>
<gene>
    <name evidence="15" type="primary">nadC</name>
    <name evidence="15" type="ORF">DTL3_0489</name>
</gene>
<name>A0A0C7NIS2_DEFTU</name>
<evidence type="ECO:0000256" key="2">
    <source>
        <dbReference type="ARBA" id="ARBA00004893"/>
    </source>
</evidence>
<evidence type="ECO:0000256" key="9">
    <source>
        <dbReference type="ARBA" id="ARBA00033102"/>
    </source>
</evidence>
<feature type="domain" description="Quinolinate phosphoribosyl transferase N-terminal" evidence="14">
    <location>
        <begin position="26"/>
        <end position="111"/>
    </location>
</feature>
<keyword evidence="8 12" id="KW-0808">Transferase</keyword>
<dbReference type="InterPro" id="IPR037128">
    <property type="entry name" value="Quinolinate_PRibosylTase_N_sf"/>
</dbReference>
<dbReference type="PIRSF" id="PIRSF006250">
    <property type="entry name" value="NadC_ModD"/>
    <property type="match status" value="1"/>
</dbReference>
<evidence type="ECO:0000313" key="15">
    <source>
        <dbReference type="EMBL" id="CEP77811.1"/>
    </source>
</evidence>
<reference evidence="16" key="1">
    <citation type="submission" date="2014-11" db="EMBL/GenBank/DDBJ databases">
        <authorList>
            <person name="Wibberg D."/>
        </authorList>
    </citation>
    <scope>NUCLEOTIDE SEQUENCE [LARGE SCALE GENOMIC DNA]</scope>
    <source>
        <strain evidence="16">L3</strain>
    </source>
</reference>
<evidence type="ECO:0000256" key="8">
    <source>
        <dbReference type="ARBA" id="ARBA00022679"/>
    </source>
</evidence>